<comment type="similarity">
    <text evidence="7">Belongs to the binding-protein-dependent transport system permease family.</text>
</comment>
<dbReference type="PANTHER" id="PTHR43005">
    <property type="entry name" value="BLR7065 PROTEIN"/>
    <property type="match status" value="1"/>
</dbReference>
<evidence type="ECO:0000256" key="3">
    <source>
        <dbReference type="ARBA" id="ARBA00022475"/>
    </source>
</evidence>
<dbReference type="Gene3D" id="1.10.3720.10">
    <property type="entry name" value="MetI-like"/>
    <property type="match status" value="1"/>
</dbReference>
<feature type="transmembrane region" description="Helical" evidence="7">
    <location>
        <begin position="192"/>
        <end position="212"/>
    </location>
</feature>
<dbReference type="SUPFAM" id="SSF161098">
    <property type="entry name" value="MetI-like"/>
    <property type="match status" value="1"/>
</dbReference>
<dbReference type="Proteomes" id="UP001155240">
    <property type="component" value="Unassembled WGS sequence"/>
</dbReference>
<dbReference type="AlphaFoldDB" id="A0A9X2DYS8"/>
<evidence type="ECO:0000313" key="10">
    <source>
        <dbReference type="EMBL" id="MCM6761551.1"/>
    </source>
</evidence>
<dbReference type="GO" id="GO:0055085">
    <property type="term" value="P:transmembrane transport"/>
    <property type="evidence" value="ECO:0007669"/>
    <property type="project" value="InterPro"/>
</dbReference>
<keyword evidence="4 7" id="KW-0812">Transmembrane</keyword>
<evidence type="ECO:0000256" key="6">
    <source>
        <dbReference type="ARBA" id="ARBA00023136"/>
    </source>
</evidence>
<protein>
    <submittedName>
        <fullName evidence="10">Sugar ABC transporter permease</fullName>
    </submittedName>
</protein>
<comment type="caution">
    <text evidence="10">The sequence shown here is derived from an EMBL/GenBank/DDBJ whole genome shotgun (WGS) entry which is preliminary data.</text>
</comment>
<evidence type="ECO:0000256" key="4">
    <source>
        <dbReference type="ARBA" id="ARBA00022692"/>
    </source>
</evidence>
<accession>A0A9X2DYS8</accession>
<evidence type="ECO:0000313" key="11">
    <source>
        <dbReference type="Proteomes" id="UP001155240"/>
    </source>
</evidence>
<keyword evidence="5 7" id="KW-1133">Transmembrane helix</keyword>
<dbReference type="CDD" id="cd06261">
    <property type="entry name" value="TM_PBP2"/>
    <property type="match status" value="1"/>
</dbReference>
<dbReference type="PROSITE" id="PS50928">
    <property type="entry name" value="ABC_TM1"/>
    <property type="match status" value="1"/>
</dbReference>
<feature type="transmembrane region" description="Helical" evidence="7">
    <location>
        <begin position="110"/>
        <end position="140"/>
    </location>
</feature>
<keyword evidence="11" id="KW-1185">Reference proteome</keyword>
<evidence type="ECO:0000256" key="7">
    <source>
        <dbReference type="RuleBase" id="RU363032"/>
    </source>
</evidence>
<proteinExistence type="inferred from homology"/>
<keyword evidence="6 7" id="KW-0472">Membrane</keyword>
<keyword evidence="2 7" id="KW-0813">Transport</keyword>
<evidence type="ECO:0000256" key="5">
    <source>
        <dbReference type="ARBA" id="ARBA00022989"/>
    </source>
</evidence>
<comment type="subcellular location">
    <subcellularLocation>
        <location evidence="1 7">Cell membrane</location>
        <topology evidence="1 7">Multi-pass membrane protein</topology>
    </subcellularLocation>
</comment>
<feature type="transmembrane region" description="Helical" evidence="7">
    <location>
        <begin position="309"/>
        <end position="331"/>
    </location>
</feature>
<feature type="transmembrane region" description="Helical" evidence="7">
    <location>
        <begin position="152"/>
        <end position="172"/>
    </location>
</feature>
<evidence type="ECO:0000256" key="1">
    <source>
        <dbReference type="ARBA" id="ARBA00004651"/>
    </source>
</evidence>
<feature type="transmembrane region" description="Helical" evidence="7">
    <location>
        <begin position="56"/>
        <end position="82"/>
    </location>
</feature>
<dbReference type="InterPro" id="IPR000515">
    <property type="entry name" value="MetI-like"/>
</dbReference>
<feature type="transmembrane region" description="Helical" evidence="7">
    <location>
        <begin position="254"/>
        <end position="271"/>
    </location>
</feature>
<feature type="domain" description="ABC transmembrane type-1" evidence="9">
    <location>
        <begin position="115"/>
        <end position="327"/>
    </location>
</feature>
<evidence type="ECO:0000256" key="8">
    <source>
        <dbReference type="SAM" id="MobiDB-lite"/>
    </source>
</evidence>
<dbReference type="Pfam" id="PF00528">
    <property type="entry name" value="BPD_transp_1"/>
    <property type="match status" value="1"/>
</dbReference>
<name>A0A9X2DYS8_9MICO</name>
<dbReference type="PANTHER" id="PTHR43005:SF1">
    <property type="entry name" value="SPERMIDINE_PUTRESCINE TRANSPORT SYSTEM PERMEASE PROTEIN"/>
    <property type="match status" value="1"/>
</dbReference>
<keyword evidence="3" id="KW-1003">Cell membrane</keyword>
<evidence type="ECO:0000259" key="9">
    <source>
        <dbReference type="PROSITE" id="PS50928"/>
    </source>
</evidence>
<feature type="region of interest" description="Disordered" evidence="8">
    <location>
        <begin position="25"/>
        <end position="46"/>
    </location>
</feature>
<gene>
    <name evidence="10" type="ORF">NB037_03880</name>
</gene>
<reference evidence="10" key="1">
    <citation type="submission" date="2022-06" db="EMBL/GenBank/DDBJ databases">
        <title>Whole genome shotgun sequencing (WGS) of Rathayibacter sp. ZW T2_19, isolated from stored onions (Allium cepa).</title>
        <authorList>
            <person name="Stoll D.A."/>
            <person name="Huch M."/>
        </authorList>
    </citation>
    <scope>NUCLEOTIDE SEQUENCE</scope>
    <source>
        <strain evidence="10">ZW T2_19</strain>
    </source>
</reference>
<evidence type="ECO:0000256" key="2">
    <source>
        <dbReference type="ARBA" id="ARBA00022448"/>
    </source>
</evidence>
<organism evidence="10 11">
    <name type="scientific">Rathayibacter rubneri</name>
    <dbReference type="NCBI Taxonomy" id="2950106"/>
    <lineage>
        <taxon>Bacteria</taxon>
        <taxon>Bacillati</taxon>
        <taxon>Actinomycetota</taxon>
        <taxon>Actinomycetes</taxon>
        <taxon>Micrococcales</taxon>
        <taxon>Microbacteriaceae</taxon>
        <taxon>Rathayibacter</taxon>
    </lineage>
</organism>
<dbReference type="InterPro" id="IPR035906">
    <property type="entry name" value="MetI-like_sf"/>
</dbReference>
<dbReference type="EMBL" id="JAMRYM010000007">
    <property type="protein sequence ID" value="MCM6761551.1"/>
    <property type="molecule type" value="Genomic_DNA"/>
</dbReference>
<dbReference type="GO" id="GO:0005886">
    <property type="term" value="C:plasma membrane"/>
    <property type="evidence" value="ECO:0007669"/>
    <property type="project" value="UniProtKB-SubCell"/>
</dbReference>
<feature type="compositionally biased region" description="Low complexity" evidence="8">
    <location>
        <begin position="37"/>
        <end position="46"/>
    </location>
</feature>
<sequence>MSESTPVLVGGPSAEAARAGGLANARRGVGVSGGGPRRTPAPAGSRRRPVLTARTLTLLAFALPSVFLLVLINVYPVVYAFVQSLRDGSLIDAGPFVGGRNYVDVLTSPAFAQAVGFTVTFTLVGVFGSWLVGLGLALLLRTRIPAGGLFKVLLLMPWIVPVVVSATSWNWLVATPQSPLPVLAKALGFGDVLFLADPALAQITVCVFKVWVSFPFMMMMISSALAAVDTNVYEAAKVDGATPWQSFRLITMPLIARTTYISWILMTIFCVNDFPTIFLLTGGGPVNATTSLVVLAYQMVFQNFQTGPGVAIAFLMTAVLVVVSVVLYRQIRKVDVE</sequence>